<evidence type="ECO:0000313" key="2">
    <source>
        <dbReference type="Proteomes" id="UP000824469"/>
    </source>
</evidence>
<comment type="caution">
    <text evidence="1">The sequence shown here is derived from an EMBL/GenBank/DDBJ whole genome shotgun (WGS) entry which is preliminary data.</text>
</comment>
<name>A0AA38CVP9_TAXCH</name>
<feature type="non-terminal residue" evidence="1">
    <location>
        <position position="73"/>
    </location>
</feature>
<accession>A0AA38CVP9</accession>
<dbReference type="Proteomes" id="UP000824469">
    <property type="component" value="Unassembled WGS sequence"/>
</dbReference>
<reference evidence="1 2" key="1">
    <citation type="journal article" date="2021" name="Nat. Plants">
        <title>The Taxus genome provides insights into paclitaxel biosynthesis.</title>
        <authorList>
            <person name="Xiong X."/>
            <person name="Gou J."/>
            <person name="Liao Q."/>
            <person name="Li Y."/>
            <person name="Zhou Q."/>
            <person name="Bi G."/>
            <person name="Li C."/>
            <person name="Du R."/>
            <person name="Wang X."/>
            <person name="Sun T."/>
            <person name="Guo L."/>
            <person name="Liang H."/>
            <person name="Lu P."/>
            <person name="Wu Y."/>
            <person name="Zhang Z."/>
            <person name="Ro D.K."/>
            <person name="Shang Y."/>
            <person name="Huang S."/>
            <person name="Yan J."/>
        </authorList>
    </citation>
    <scope>NUCLEOTIDE SEQUENCE [LARGE SCALE GENOMIC DNA]</scope>
    <source>
        <strain evidence="1">Ta-2019</strain>
    </source>
</reference>
<dbReference type="PANTHER" id="PTHR31587">
    <property type="entry name" value="TRANSMEMBRANE PROTEIN (DUF2215)"/>
    <property type="match status" value="1"/>
</dbReference>
<evidence type="ECO:0000313" key="1">
    <source>
        <dbReference type="EMBL" id="KAH9303779.1"/>
    </source>
</evidence>
<organism evidence="1 2">
    <name type="scientific">Taxus chinensis</name>
    <name type="common">Chinese yew</name>
    <name type="synonym">Taxus wallichiana var. chinensis</name>
    <dbReference type="NCBI Taxonomy" id="29808"/>
    <lineage>
        <taxon>Eukaryota</taxon>
        <taxon>Viridiplantae</taxon>
        <taxon>Streptophyta</taxon>
        <taxon>Embryophyta</taxon>
        <taxon>Tracheophyta</taxon>
        <taxon>Spermatophyta</taxon>
        <taxon>Pinopsida</taxon>
        <taxon>Pinidae</taxon>
        <taxon>Conifers II</taxon>
        <taxon>Cupressales</taxon>
        <taxon>Taxaceae</taxon>
        <taxon>Taxus</taxon>
    </lineage>
</organism>
<sequence length="73" mass="8196">VPSGPVTIQLPGGQLIESSPGLKFGDNIACERICIPGLRRFEHLKKYAHSRRVKVQYSQGMSKYSQKIELCIH</sequence>
<dbReference type="AlphaFoldDB" id="A0AA38CVP9"/>
<dbReference type="PANTHER" id="PTHR31587:SF4">
    <property type="entry name" value="TRANSMEMBRANE PROTEIN (DUF2215)"/>
    <property type="match status" value="1"/>
</dbReference>
<proteinExistence type="predicted"/>
<dbReference type="EMBL" id="JAHRHJ020000008">
    <property type="protein sequence ID" value="KAH9303779.1"/>
    <property type="molecule type" value="Genomic_DNA"/>
</dbReference>
<protein>
    <submittedName>
        <fullName evidence="1">Uncharacterized protein</fullName>
    </submittedName>
</protein>
<keyword evidence="2" id="KW-1185">Reference proteome</keyword>
<feature type="non-terminal residue" evidence="1">
    <location>
        <position position="1"/>
    </location>
</feature>
<gene>
    <name evidence="1" type="ORF">KI387_008183</name>
</gene>